<dbReference type="AlphaFoldDB" id="A0AAV4HPW9"/>
<name>A0AAV4HPW9_9GAST</name>
<reference evidence="3 4" key="1">
    <citation type="journal article" date="2021" name="Elife">
        <title>Chloroplast acquisition without the gene transfer in kleptoplastic sea slugs, Plakobranchus ocellatus.</title>
        <authorList>
            <person name="Maeda T."/>
            <person name="Takahashi S."/>
            <person name="Yoshida T."/>
            <person name="Shimamura S."/>
            <person name="Takaki Y."/>
            <person name="Nagai Y."/>
            <person name="Toyoda A."/>
            <person name="Suzuki Y."/>
            <person name="Arimoto A."/>
            <person name="Ishii H."/>
            <person name="Satoh N."/>
            <person name="Nishiyama T."/>
            <person name="Hasebe M."/>
            <person name="Maruyama T."/>
            <person name="Minagawa J."/>
            <person name="Obokata J."/>
            <person name="Shigenobu S."/>
        </authorList>
    </citation>
    <scope>NUCLEOTIDE SEQUENCE [LARGE SCALE GENOMIC DNA]</scope>
</reference>
<feature type="transmembrane region" description="Helical" evidence="2">
    <location>
        <begin position="202"/>
        <end position="225"/>
    </location>
</feature>
<comment type="caution">
    <text evidence="3">The sequence shown here is derived from an EMBL/GenBank/DDBJ whole genome shotgun (WGS) entry which is preliminary data.</text>
</comment>
<accession>A0AAV4HPW9</accession>
<organism evidence="3 4">
    <name type="scientific">Elysia marginata</name>
    <dbReference type="NCBI Taxonomy" id="1093978"/>
    <lineage>
        <taxon>Eukaryota</taxon>
        <taxon>Metazoa</taxon>
        <taxon>Spiralia</taxon>
        <taxon>Lophotrochozoa</taxon>
        <taxon>Mollusca</taxon>
        <taxon>Gastropoda</taxon>
        <taxon>Heterobranchia</taxon>
        <taxon>Euthyneura</taxon>
        <taxon>Panpulmonata</taxon>
        <taxon>Sacoglossa</taxon>
        <taxon>Placobranchoidea</taxon>
        <taxon>Plakobranchidae</taxon>
        <taxon>Elysia</taxon>
    </lineage>
</organism>
<proteinExistence type="predicted"/>
<dbReference type="EMBL" id="BMAT01012840">
    <property type="protein sequence ID" value="GFS00213.1"/>
    <property type="molecule type" value="Genomic_DNA"/>
</dbReference>
<dbReference type="Proteomes" id="UP000762676">
    <property type="component" value="Unassembled WGS sequence"/>
</dbReference>
<keyword evidence="2" id="KW-0812">Transmembrane</keyword>
<sequence length="401" mass="43686">MTTKQKPIATTQAFITTVQPSTTTTQKLTTAFQSPTTTVSITTTRQPTTVIQTSTKTTEPSPTTTQPLTKTTKISPITTQPLTTATTRLSATNSTKPTQRMLITTQPPTKNAESHITIEQPQLITTPTSGAHKAMAVPRGTSSDETMQYLPTPISRQTSDIHHRKRGIRNNKKTPELKGRTRVHGSNPGDRIKPETGSSGRALVLGVFSGALGFVILLALIVFLIGRVCRGGHRPQLHWQSSRSHLVKRDSDEVFHQQMVSENDEDFTLSEITGSDARERHGSNQFNTAAYNPTFGIYDEINDSCLGESFSESNRSTRHDGPSNQPVFSNATNGPDNLYAAVVQTKRPLSTFSEAAYDTIFPAKIVVEDAQDEPAGGDHTVEMFPESVYVEADDIEGATAC</sequence>
<evidence type="ECO:0000256" key="2">
    <source>
        <dbReference type="SAM" id="Phobius"/>
    </source>
</evidence>
<keyword evidence="4" id="KW-1185">Reference proteome</keyword>
<keyword evidence="2" id="KW-0472">Membrane</keyword>
<feature type="region of interest" description="Disordered" evidence="1">
    <location>
        <begin position="309"/>
        <end position="332"/>
    </location>
</feature>
<feature type="compositionally biased region" description="Basic residues" evidence="1">
    <location>
        <begin position="162"/>
        <end position="172"/>
    </location>
</feature>
<evidence type="ECO:0000313" key="3">
    <source>
        <dbReference type="EMBL" id="GFS00213.1"/>
    </source>
</evidence>
<evidence type="ECO:0000313" key="4">
    <source>
        <dbReference type="Proteomes" id="UP000762676"/>
    </source>
</evidence>
<protein>
    <submittedName>
        <fullName evidence="3">Uncharacterized protein</fullName>
    </submittedName>
</protein>
<gene>
    <name evidence="3" type="ORF">ElyMa_006392900</name>
</gene>
<feature type="region of interest" description="Disordered" evidence="1">
    <location>
        <begin position="158"/>
        <end position="197"/>
    </location>
</feature>
<evidence type="ECO:0000256" key="1">
    <source>
        <dbReference type="SAM" id="MobiDB-lite"/>
    </source>
</evidence>
<feature type="compositionally biased region" description="Polar residues" evidence="1">
    <location>
        <begin position="322"/>
        <end position="332"/>
    </location>
</feature>
<keyword evidence="2" id="KW-1133">Transmembrane helix</keyword>
<feature type="region of interest" description="Disordered" evidence="1">
    <location>
        <begin position="128"/>
        <end position="147"/>
    </location>
</feature>